<keyword evidence="9" id="KW-1185">Reference proteome</keyword>
<dbReference type="Gene3D" id="1.25.40.10">
    <property type="entry name" value="Tetratricopeptide repeat domain"/>
    <property type="match status" value="1"/>
</dbReference>
<dbReference type="Pfam" id="PF13424">
    <property type="entry name" value="TPR_12"/>
    <property type="match status" value="1"/>
</dbReference>
<dbReference type="EMBL" id="QRAO01000004">
    <property type="protein sequence ID" value="RDK84672.1"/>
    <property type="molecule type" value="Genomic_DNA"/>
</dbReference>
<evidence type="ECO:0000256" key="2">
    <source>
        <dbReference type="ARBA" id="ARBA00012438"/>
    </source>
</evidence>
<dbReference type="InterPro" id="IPR011990">
    <property type="entry name" value="TPR-like_helical_dom_sf"/>
</dbReference>
<dbReference type="SUPFAM" id="SSF55874">
    <property type="entry name" value="ATPase domain of HSP90 chaperone/DNA topoisomerase II/histidine kinase"/>
    <property type="match status" value="1"/>
</dbReference>
<feature type="domain" description="Histidine kinase" evidence="6">
    <location>
        <begin position="380"/>
        <end position="601"/>
    </location>
</feature>
<evidence type="ECO:0000256" key="5">
    <source>
        <dbReference type="SAM" id="Coils"/>
    </source>
</evidence>
<dbReference type="SMART" id="SM00387">
    <property type="entry name" value="HATPase_c"/>
    <property type="match status" value="1"/>
</dbReference>
<dbReference type="PRINTS" id="PR00344">
    <property type="entry name" value="BCTRLSENSOR"/>
</dbReference>
<dbReference type="SMART" id="SM00448">
    <property type="entry name" value="REC"/>
    <property type="match status" value="1"/>
</dbReference>
<dbReference type="EC" id="2.7.13.3" evidence="2"/>
<dbReference type="Pfam" id="PF00072">
    <property type="entry name" value="Response_reg"/>
    <property type="match status" value="1"/>
</dbReference>
<dbReference type="SUPFAM" id="SSF48452">
    <property type="entry name" value="TPR-like"/>
    <property type="match status" value="1"/>
</dbReference>
<dbReference type="Gene3D" id="3.30.565.10">
    <property type="entry name" value="Histidine kinase-like ATPase, C-terminal domain"/>
    <property type="match status" value="1"/>
</dbReference>
<feature type="domain" description="Response regulatory" evidence="7">
    <location>
        <begin position="628"/>
        <end position="742"/>
    </location>
</feature>
<dbReference type="Gene3D" id="1.10.287.130">
    <property type="match status" value="1"/>
</dbReference>
<dbReference type="CDD" id="cd16922">
    <property type="entry name" value="HATPase_EvgS-ArcB-TorS-like"/>
    <property type="match status" value="1"/>
</dbReference>
<organism evidence="8 9">
    <name type="scientific">Marinirhabdus gelatinilytica</name>
    <dbReference type="NCBI Taxonomy" id="1703343"/>
    <lineage>
        <taxon>Bacteria</taxon>
        <taxon>Pseudomonadati</taxon>
        <taxon>Bacteroidota</taxon>
        <taxon>Flavobacteriia</taxon>
        <taxon>Flavobacteriales</taxon>
        <taxon>Flavobacteriaceae</taxon>
    </lineage>
</organism>
<dbReference type="InterPro" id="IPR004358">
    <property type="entry name" value="Sig_transdc_His_kin-like_C"/>
</dbReference>
<dbReference type="SMART" id="SM00388">
    <property type="entry name" value="HisKA"/>
    <property type="match status" value="1"/>
</dbReference>
<evidence type="ECO:0000313" key="8">
    <source>
        <dbReference type="EMBL" id="RDK84672.1"/>
    </source>
</evidence>
<comment type="catalytic activity">
    <reaction evidence="1">
        <text>ATP + protein L-histidine = ADP + protein N-phospho-L-histidine.</text>
        <dbReference type="EC" id="2.7.13.3"/>
    </reaction>
</comment>
<dbReference type="PROSITE" id="PS50110">
    <property type="entry name" value="RESPONSE_REGULATORY"/>
    <property type="match status" value="1"/>
</dbReference>
<dbReference type="FunFam" id="3.30.565.10:FF:000010">
    <property type="entry name" value="Sensor histidine kinase RcsC"/>
    <property type="match status" value="1"/>
</dbReference>
<keyword evidence="3 4" id="KW-0597">Phosphoprotein</keyword>
<dbReference type="Pfam" id="PF02518">
    <property type="entry name" value="HATPase_c"/>
    <property type="match status" value="1"/>
</dbReference>
<dbReference type="InterPro" id="IPR001789">
    <property type="entry name" value="Sig_transdc_resp-reg_receiver"/>
</dbReference>
<sequence>MRSLRHIKIKLLLTAICFFSVFVVISQENRQDSIAAIKQLQKEASNAISNQQFEDAIVKLIDADKQINEGGFKELKLDSKLHIAELNYYIQNYGKAKTEVELALKQIDNFTRAKTKAYTYTLYGLILTRNEEYALAEDYLKRADKLYAEQNDEAGQANTILGFGILELKLNNYKKAINYFNACLPTFRIEDLKYQEAFAEINKSQALLHVSNNEIKDALGKAVSSIENAERIVKARGYSKLNSEIYKVKAQIALRQGNSAEAEKVFQQYIILNDSINAVYKQAISKGVDAESSVGDLTEIIESKQSEIEAQARSLNLNKMTTALSIALIIILSLLTLSLYKNNNLRAKANNLLQDKNVEMQSAKEKAEKASLAKAQFLSTITHELRTPLYAVTGLTHLLLEEDPKEHQREHLNSLKFSGEYLLSLINNILDLNKLEANKVELEKTTFSLKKRINDVLIALKKSADDRKNTLRLEYDDNIPSKLNGDPLKLSQVLINLIGNSVKFTQNGEVVIRVTKMDQGASKVKLHVEVEDNGVGISKKKQKSIFETFSQASLQINRKFGGTGLGLSIVKNLLELMGSKIHLESQLGKGSKFWFNINFSIPEGLNDDSAATPAIVKETDYSALENKKVLVVEDNKINQMITKKILEKNNMVCDVADNGMDAVKKVEELTFDVILMDIHMPGISGIEATQKIREFNKSIPIIALTAVTIDENLDDFYRAGFNEIIPKPFKTEEFFEKIYKTLENKKLPTPS</sequence>
<dbReference type="InterPro" id="IPR011006">
    <property type="entry name" value="CheY-like_superfamily"/>
</dbReference>
<evidence type="ECO:0000256" key="3">
    <source>
        <dbReference type="ARBA" id="ARBA00022553"/>
    </source>
</evidence>
<feature type="modified residue" description="4-aspartylphosphate" evidence="4">
    <location>
        <position position="677"/>
    </location>
</feature>
<keyword evidence="8" id="KW-0808">Transferase</keyword>
<dbReference type="CDD" id="cd00082">
    <property type="entry name" value="HisKA"/>
    <property type="match status" value="1"/>
</dbReference>
<protein>
    <recommendedName>
        <fullName evidence="2">histidine kinase</fullName>
        <ecNumber evidence="2">2.7.13.3</ecNumber>
    </recommendedName>
</protein>
<dbReference type="Pfam" id="PF00512">
    <property type="entry name" value="HisKA"/>
    <property type="match status" value="1"/>
</dbReference>
<feature type="coiled-coil region" evidence="5">
    <location>
        <begin position="346"/>
        <end position="373"/>
    </location>
</feature>
<name>A0A370Q8H2_9FLAO</name>
<comment type="caution">
    <text evidence="8">The sequence shown here is derived from an EMBL/GenBank/DDBJ whole genome shotgun (WGS) entry which is preliminary data.</text>
</comment>
<dbReference type="InterPro" id="IPR036097">
    <property type="entry name" value="HisK_dim/P_sf"/>
</dbReference>
<dbReference type="InterPro" id="IPR005467">
    <property type="entry name" value="His_kinase_dom"/>
</dbReference>
<gene>
    <name evidence="8" type="ORF">C8D94_10444</name>
</gene>
<dbReference type="InterPro" id="IPR036890">
    <property type="entry name" value="HATPase_C_sf"/>
</dbReference>
<dbReference type="InterPro" id="IPR003661">
    <property type="entry name" value="HisK_dim/P_dom"/>
</dbReference>
<dbReference type="AlphaFoldDB" id="A0A370Q8H2"/>
<dbReference type="PROSITE" id="PS50109">
    <property type="entry name" value="HIS_KIN"/>
    <property type="match status" value="1"/>
</dbReference>
<dbReference type="OrthoDB" id="4457677at2"/>
<evidence type="ECO:0000256" key="4">
    <source>
        <dbReference type="PROSITE-ProRule" id="PRU00169"/>
    </source>
</evidence>
<dbReference type="GO" id="GO:0000155">
    <property type="term" value="F:phosphorelay sensor kinase activity"/>
    <property type="evidence" value="ECO:0007669"/>
    <property type="project" value="InterPro"/>
</dbReference>
<keyword evidence="8" id="KW-0418">Kinase</keyword>
<dbReference type="InterPro" id="IPR003594">
    <property type="entry name" value="HATPase_dom"/>
</dbReference>
<reference evidence="8 9" key="1">
    <citation type="submission" date="2018-07" db="EMBL/GenBank/DDBJ databases">
        <title>Genomic Encyclopedia of Type Strains, Phase IV (KMG-IV): sequencing the most valuable type-strain genomes for metagenomic binning, comparative biology and taxonomic classification.</title>
        <authorList>
            <person name="Goeker M."/>
        </authorList>
    </citation>
    <scope>NUCLEOTIDE SEQUENCE [LARGE SCALE GENOMIC DNA]</scope>
    <source>
        <strain evidence="8 9">DSM 101478</strain>
    </source>
</reference>
<keyword evidence="5" id="KW-0175">Coiled coil</keyword>
<accession>A0A370Q8H2</accession>
<evidence type="ECO:0000313" key="9">
    <source>
        <dbReference type="Proteomes" id="UP000255317"/>
    </source>
</evidence>
<dbReference type="CDD" id="cd17546">
    <property type="entry name" value="REC_hyHK_CKI1_RcsC-like"/>
    <property type="match status" value="1"/>
</dbReference>
<dbReference type="SUPFAM" id="SSF47384">
    <property type="entry name" value="Homodimeric domain of signal transducing histidine kinase"/>
    <property type="match status" value="1"/>
</dbReference>
<dbReference type="Gene3D" id="3.40.50.2300">
    <property type="match status" value="1"/>
</dbReference>
<dbReference type="PANTHER" id="PTHR45339">
    <property type="entry name" value="HYBRID SIGNAL TRANSDUCTION HISTIDINE KINASE J"/>
    <property type="match status" value="1"/>
</dbReference>
<evidence type="ECO:0000259" key="7">
    <source>
        <dbReference type="PROSITE" id="PS50110"/>
    </source>
</evidence>
<proteinExistence type="predicted"/>
<dbReference type="PANTHER" id="PTHR45339:SF5">
    <property type="entry name" value="HISTIDINE KINASE"/>
    <property type="match status" value="1"/>
</dbReference>
<evidence type="ECO:0000256" key="1">
    <source>
        <dbReference type="ARBA" id="ARBA00000085"/>
    </source>
</evidence>
<dbReference type="SUPFAM" id="SSF52172">
    <property type="entry name" value="CheY-like"/>
    <property type="match status" value="1"/>
</dbReference>
<dbReference type="Proteomes" id="UP000255317">
    <property type="component" value="Unassembled WGS sequence"/>
</dbReference>
<evidence type="ECO:0000259" key="6">
    <source>
        <dbReference type="PROSITE" id="PS50109"/>
    </source>
</evidence>